<reference evidence="11 12" key="1">
    <citation type="submission" date="2014-04" db="EMBL/GenBank/DDBJ databases">
        <authorList>
            <consortium name="DOE Joint Genome Institute"/>
            <person name="Kuo A."/>
            <person name="Zuccaro A."/>
            <person name="Kohler A."/>
            <person name="Nagy L.G."/>
            <person name="Floudas D."/>
            <person name="Copeland A."/>
            <person name="Barry K.W."/>
            <person name="Cichocki N."/>
            <person name="Veneault-Fourrey C."/>
            <person name="LaButti K."/>
            <person name="Lindquist E.A."/>
            <person name="Lipzen A."/>
            <person name="Lundell T."/>
            <person name="Morin E."/>
            <person name="Murat C."/>
            <person name="Sun H."/>
            <person name="Tunlid A."/>
            <person name="Henrissat B."/>
            <person name="Grigoriev I.V."/>
            <person name="Hibbett D.S."/>
            <person name="Martin F."/>
            <person name="Nordberg H.P."/>
            <person name="Cantor M.N."/>
            <person name="Hua S.X."/>
        </authorList>
    </citation>
    <scope>NUCLEOTIDE SEQUENCE [LARGE SCALE GENOMIC DNA]</scope>
    <source>
        <strain evidence="11 12">MAFF 305830</strain>
    </source>
</reference>
<dbReference type="OrthoDB" id="154075at2759"/>
<feature type="transmembrane region" description="Helical" evidence="10">
    <location>
        <begin position="57"/>
        <end position="75"/>
    </location>
</feature>
<dbReference type="PANTHER" id="PTHR11058">
    <property type="entry name" value="NADH-UBIQUINONE OXIDOREDUCTASE CHAIN 3"/>
    <property type="match status" value="1"/>
</dbReference>
<reference evidence="12" key="2">
    <citation type="submission" date="2015-01" db="EMBL/GenBank/DDBJ databases">
        <title>Evolutionary Origins and Diversification of the Mycorrhizal Mutualists.</title>
        <authorList>
            <consortium name="DOE Joint Genome Institute"/>
            <consortium name="Mycorrhizal Genomics Consortium"/>
            <person name="Kohler A."/>
            <person name="Kuo A."/>
            <person name="Nagy L.G."/>
            <person name="Floudas D."/>
            <person name="Copeland A."/>
            <person name="Barry K.W."/>
            <person name="Cichocki N."/>
            <person name="Veneault-Fourrey C."/>
            <person name="LaButti K."/>
            <person name="Lindquist E.A."/>
            <person name="Lipzen A."/>
            <person name="Lundell T."/>
            <person name="Morin E."/>
            <person name="Murat C."/>
            <person name="Riley R."/>
            <person name="Ohm R."/>
            <person name="Sun H."/>
            <person name="Tunlid A."/>
            <person name="Henrissat B."/>
            <person name="Grigoriev I.V."/>
            <person name="Hibbett D.S."/>
            <person name="Martin F."/>
        </authorList>
    </citation>
    <scope>NUCLEOTIDE SEQUENCE [LARGE SCALE GENOMIC DNA]</scope>
    <source>
        <strain evidence="12">MAFF 305830</strain>
    </source>
</reference>
<dbReference type="GO" id="GO:0030964">
    <property type="term" value="C:NADH dehydrogenase complex"/>
    <property type="evidence" value="ECO:0007669"/>
    <property type="project" value="TreeGrafter"/>
</dbReference>
<evidence type="ECO:0000313" key="12">
    <source>
        <dbReference type="Proteomes" id="UP000054097"/>
    </source>
</evidence>
<keyword evidence="6 10" id="KW-1133">Transmembrane helix</keyword>
<organism evidence="11 12">
    <name type="scientific">Serendipita vermifera MAFF 305830</name>
    <dbReference type="NCBI Taxonomy" id="933852"/>
    <lineage>
        <taxon>Eukaryota</taxon>
        <taxon>Fungi</taxon>
        <taxon>Dikarya</taxon>
        <taxon>Basidiomycota</taxon>
        <taxon>Agaricomycotina</taxon>
        <taxon>Agaricomycetes</taxon>
        <taxon>Sebacinales</taxon>
        <taxon>Serendipitaceae</taxon>
        <taxon>Serendipita</taxon>
    </lineage>
</organism>
<comment type="similarity">
    <text evidence="2">Belongs to the complex I subunit 3 family.</text>
</comment>
<comment type="subcellular location">
    <subcellularLocation>
        <location evidence="1">Membrane</location>
    </subcellularLocation>
</comment>
<dbReference type="Gene3D" id="1.20.58.1610">
    <property type="entry name" value="NADH:ubiquinone/plastoquinone oxidoreductase, chain 3"/>
    <property type="match status" value="1"/>
</dbReference>
<protein>
    <recommendedName>
        <fullName evidence="3">NADH-ubiquinone oxidoreductase chain 3</fullName>
    </recommendedName>
    <alternativeName>
        <fullName evidence="8">NADH dehydrogenase subunit 3</fullName>
    </alternativeName>
</protein>
<proteinExistence type="inferred from homology"/>
<dbReference type="HOGENOM" id="CLU_119549_3_0_1"/>
<dbReference type="EMBL" id="KN824426">
    <property type="protein sequence ID" value="KIM20523.1"/>
    <property type="molecule type" value="Genomic_DNA"/>
</dbReference>
<evidence type="ECO:0000256" key="5">
    <source>
        <dbReference type="ARBA" id="ARBA00022692"/>
    </source>
</evidence>
<dbReference type="InterPro" id="IPR038430">
    <property type="entry name" value="NDAH_ubi_oxred_su3_sf"/>
</dbReference>
<gene>
    <name evidence="11" type="ORF">M408DRAFT_81883</name>
</gene>
<evidence type="ECO:0000256" key="1">
    <source>
        <dbReference type="ARBA" id="ARBA00004370"/>
    </source>
</evidence>
<dbReference type="AlphaFoldDB" id="A0A0C2W1Y2"/>
<comment type="catalytic activity">
    <reaction evidence="9">
        <text>a ubiquinone + NADH + 5 H(+)(in) = a ubiquinol + NAD(+) + 4 H(+)(out)</text>
        <dbReference type="Rhea" id="RHEA:29091"/>
        <dbReference type="Rhea" id="RHEA-COMP:9565"/>
        <dbReference type="Rhea" id="RHEA-COMP:9566"/>
        <dbReference type="ChEBI" id="CHEBI:15378"/>
        <dbReference type="ChEBI" id="CHEBI:16389"/>
        <dbReference type="ChEBI" id="CHEBI:17976"/>
        <dbReference type="ChEBI" id="CHEBI:57540"/>
        <dbReference type="ChEBI" id="CHEBI:57945"/>
        <dbReference type="EC" id="7.1.1.2"/>
    </reaction>
</comment>
<dbReference type="GO" id="GO:0008137">
    <property type="term" value="F:NADH dehydrogenase (ubiquinone) activity"/>
    <property type="evidence" value="ECO:0007669"/>
    <property type="project" value="UniProtKB-EC"/>
</dbReference>
<sequence>MNTLFIFFIFIPVLVLLLLGLNLLLAVHNPDPEKVSSFECGFSSIYGQTRIPFNIQFYLVAILFLIFDLEIFYLVPFTVSMYYIGSYGFTIFVIFFIVLTIGFVYELGQKVINFTLLPSSENDK</sequence>
<keyword evidence="5 10" id="KW-0812">Transmembrane</keyword>
<dbReference type="STRING" id="933852.A0A0C2W1Y2"/>
<keyword evidence="7 10" id="KW-0472">Membrane</keyword>
<evidence type="ECO:0000256" key="2">
    <source>
        <dbReference type="ARBA" id="ARBA00008472"/>
    </source>
</evidence>
<evidence type="ECO:0000256" key="3">
    <source>
        <dbReference type="ARBA" id="ARBA00021007"/>
    </source>
</evidence>
<evidence type="ECO:0000256" key="4">
    <source>
        <dbReference type="ARBA" id="ARBA00022448"/>
    </source>
</evidence>
<evidence type="ECO:0000256" key="9">
    <source>
        <dbReference type="ARBA" id="ARBA00049551"/>
    </source>
</evidence>
<keyword evidence="4" id="KW-0813">Transport</keyword>
<accession>A0A0C2W1Y2</accession>
<evidence type="ECO:0000313" key="11">
    <source>
        <dbReference type="EMBL" id="KIM20523.1"/>
    </source>
</evidence>
<dbReference type="Proteomes" id="UP000054097">
    <property type="component" value="Unassembled WGS sequence"/>
</dbReference>
<evidence type="ECO:0000256" key="8">
    <source>
        <dbReference type="ARBA" id="ARBA00031029"/>
    </source>
</evidence>
<feature type="transmembrane region" description="Helical" evidence="10">
    <location>
        <begin position="81"/>
        <end position="105"/>
    </location>
</feature>
<evidence type="ECO:0000256" key="10">
    <source>
        <dbReference type="SAM" id="Phobius"/>
    </source>
</evidence>
<evidence type="ECO:0000256" key="7">
    <source>
        <dbReference type="ARBA" id="ARBA00023136"/>
    </source>
</evidence>
<feature type="transmembrane region" description="Helical" evidence="10">
    <location>
        <begin position="6"/>
        <end position="27"/>
    </location>
</feature>
<evidence type="ECO:0000256" key="6">
    <source>
        <dbReference type="ARBA" id="ARBA00022989"/>
    </source>
</evidence>
<dbReference type="InterPro" id="IPR000440">
    <property type="entry name" value="NADH_UbQ/plastoQ_OxRdtase_su3"/>
</dbReference>
<dbReference type="Pfam" id="PF00507">
    <property type="entry name" value="Oxidored_q4"/>
    <property type="match status" value="1"/>
</dbReference>
<keyword evidence="12" id="KW-1185">Reference proteome</keyword>
<dbReference type="PANTHER" id="PTHR11058:SF9">
    <property type="entry name" value="NADH-UBIQUINONE OXIDOREDUCTASE CHAIN 3"/>
    <property type="match status" value="1"/>
</dbReference>
<name>A0A0C2W1Y2_SERVB</name>